<name>A0A6A8MCX0_9FIRM</name>
<organism evidence="1">
    <name type="scientific">Baileyella intestinalis</name>
    <dbReference type="NCBI Taxonomy" id="2606709"/>
    <lineage>
        <taxon>Bacteria</taxon>
        <taxon>Bacillati</taxon>
        <taxon>Bacillota</taxon>
        <taxon>Clostridia</taxon>
        <taxon>Peptostreptococcales</taxon>
        <taxon>Anaerovoracaceae</taxon>
        <taxon>Baileyella</taxon>
    </lineage>
</organism>
<dbReference type="AlphaFoldDB" id="A0A6A8MCX0"/>
<dbReference type="RefSeq" id="WP_154572987.1">
    <property type="nucleotide sequence ID" value="NZ_VUNB01000006.1"/>
</dbReference>
<dbReference type="Gene3D" id="1.10.10.10">
    <property type="entry name" value="Winged helix-like DNA-binding domain superfamily/Winged helix DNA-binding domain"/>
    <property type="match status" value="1"/>
</dbReference>
<dbReference type="EMBL" id="VUNB01000006">
    <property type="protein sequence ID" value="MST69517.1"/>
    <property type="molecule type" value="Genomic_DNA"/>
</dbReference>
<gene>
    <name evidence="1" type="ORF">FYJ66_07965</name>
</gene>
<comment type="caution">
    <text evidence="1">The sequence shown here is derived from an EMBL/GenBank/DDBJ whole genome shotgun (WGS) entry which is preliminary data.</text>
</comment>
<proteinExistence type="predicted"/>
<accession>A0A6A8MCX0</accession>
<evidence type="ECO:0000313" key="1">
    <source>
        <dbReference type="EMBL" id="MST69517.1"/>
    </source>
</evidence>
<reference evidence="1" key="1">
    <citation type="submission" date="2019-09" db="EMBL/GenBank/DDBJ databases">
        <title>In-depth cultivation of the pig gut microbiome towards novel bacterial diversity and tailored functional studies.</title>
        <authorList>
            <person name="Wylensek D."/>
            <person name="Hitch T.C.A."/>
            <person name="Clavel T."/>
        </authorList>
    </citation>
    <scope>NUCLEOTIDE SEQUENCE</scope>
    <source>
        <strain evidence="1">RF-744-FAT-WT-3</strain>
    </source>
</reference>
<dbReference type="InterPro" id="IPR036388">
    <property type="entry name" value="WH-like_DNA-bd_sf"/>
</dbReference>
<sequence length="139" mass="16165">MEISVGFTDKETKSEEMERKGYLWMNTGDHLVYWPSKGVVTEKEIQVNYEIKPWLSTFVVKGIKPKVRKNQGRDYTREMKAILQLAQRKGRVTSGQVRPMCRLTSRQTTDLLHRITEGGYLEKHGTGRGTWYEPTSKKL</sequence>
<protein>
    <submittedName>
        <fullName evidence="1">Uncharacterized protein</fullName>
    </submittedName>
</protein>